<protein>
    <submittedName>
        <fullName evidence="1">Uncharacterized protein</fullName>
    </submittedName>
</protein>
<feature type="non-terminal residue" evidence="1">
    <location>
        <position position="146"/>
    </location>
</feature>
<reference evidence="1" key="1">
    <citation type="submission" date="2021-02" db="EMBL/GenBank/DDBJ databases">
        <authorList>
            <person name="Dougan E. K."/>
            <person name="Rhodes N."/>
            <person name="Thang M."/>
            <person name="Chan C."/>
        </authorList>
    </citation>
    <scope>NUCLEOTIDE SEQUENCE</scope>
</reference>
<evidence type="ECO:0000313" key="1">
    <source>
        <dbReference type="EMBL" id="CAE8589333.1"/>
    </source>
</evidence>
<organism evidence="1 2">
    <name type="scientific">Polarella glacialis</name>
    <name type="common">Dinoflagellate</name>
    <dbReference type="NCBI Taxonomy" id="89957"/>
    <lineage>
        <taxon>Eukaryota</taxon>
        <taxon>Sar</taxon>
        <taxon>Alveolata</taxon>
        <taxon>Dinophyceae</taxon>
        <taxon>Suessiales</taxon>
        <taxon>Suessiaceae</taxon>
        <taxon>Polarella</taxon>
    </lineage>
</organism>
<keyword evidence="2" id="KW-1185">Reference proteome</keyword>
<sequence>AAPSSALARLGGRPAELYRGTPGGSPGSAACGRFATSVRGSSLLAAALVLRRGLLLRRARPKARMAEMEADLELLAAMAAAPAFTKSEDYAHPKIKFSGVQDMFKWPEVAKALGIGEEEAMDRAFGPGCRSFRNFVSRRARLVHPL</sequence>
<dbReference type="EMBL" id="CAJNNV010003622">
    <property type="protein sequence ID" value="CAE8589333.1"/>
    <property type="molecule type" value="Genomic_DNA"/>
</dbReference>
<comment type="caution">
    <text evidence="1">The sequence shown here is derived from an EMBL/GenBank/DDBJ whole genome shotgun (WGS) entry which is preliminary data.</text>
</comment>
<gene>
    <name evidence="1" type="ORF">PGLA1383_LOCUS8099</name>
</gene>
<dbReference type="AlphaFoldDB" id="A0A813DUK1"/>
<proteinExistence type="predicted"/>
<dbReference type="Proteomes" id="UP000654075">
    <property type="component" value="Unassembled WGS sequence"/>
</dbReference>
<name>A0A813DUK1_POLGL</name>
<accession>A0A813DUK1</accession>
<evidence type="ECO:0000313" key="2">
    <source>
        <dbReference type="Proteomes" id="UP000654075"/>
    </source>
</evidence>